<proteinExistence type="predicted"/>
<organism evidence="1 2">
    <name type="scientific">Roseburia inulinivorans</name>
    <dbReference type="NCBI Taxonomy" id="360807"/>
    <lineage>
        <taxon>Bacteria</taxon>
        <taxon>Bacillati</taxon>
        <taxon>Bacillota</taxon>
        <taxon>Clostridia</taxon>
        <taxon>Lachnospirales</taxon>
        <taxon>Lachnospiraceae</taxon>
        <taxon>Roseburia</taxon>
    </lineage>
</organism>
<reference evidence="2" key="1">
    <citation type="submission" date="2015-05" db="EMBL/GenBank/DDBJ databases">
        <authorList>
            <consortium name="Pathogen Informatics"/>
        </authorList>
    </citation>
    <scope>NUCLEOTIDE SEQUENCE [LARGE SCALE GENOMIC DNA]</scope>
    <source>
        <strain evidence="2">L1-83</strain>
    </source>
</reference>
<dbReference type="RefSeq" id="WP_252192008.1">
    <property type="nucleotide sequence ID" value="NZ_JBBNFR010000010.1"/>
</dbReference>
<evidence type="ECO:0000313" key="2">
    <source>
        <dbReference type="Proteomes" id="UP000049828"/>
    </source>
</evidence>
<sequence>MIFLDANAFYSYYGRSKLGMTSEPVDEERLKKYLEQQREKSLPTSVYIEIMTHFRNNPKVLQYLLEFRYAKGLPLFNNIPDYVVSEDEITSVKSFLCITKKLLFKWLNRRSQKHSCTWETFNNGLLKTFPLLEPSIKVSLFYR</sequence>
<dbReference type="Proteomes" id="UP000049828">
    <property type="component" value="Unassembled WGS sequence"/>
</dbReference>
<accession>A0A0M6WXY4</accession>
<dbReference type="AlphaFoldDB" id="A0A0M6WXY4"/>
<name>A0A0M6WXY4_9FIRM</name>
<evidence type="ECO:0000313" key="1">
    <source>
        <dbReference type="EMBL" id="CRL42328.1"/>
    </source>
</evidence>
<keyword evidence="2" id="KW-1185">Reference proteome</keyword>
<gene>
    <name evidence="1" type="ORF">RIL183_31641</name>
</gene>
<dbReference type="EMBL" id="CVRS01000102">
    <property type="protein sequence ID" value="CRL42328.1"/>
    <property type="molecule type" value="Genomic_DNA"/>
</dbReference>
<protein>
    <submittedName>
        <fullName evidence="1">Uncharacterized protein</fullName>
    </submittedName>
</protein>